<comment type="caution">
    <text evidence="5">The sequence shown here is derived from an EMBL/GenBank/DDBJ whole genome shotgun (WGS) entry which is preliminary data.</text>
</comment>
<dbReference type="CDD" id="cd00637">
    <property type="entry name" value="7tm_classA_rhodopsin-like"/>
    <property type="match status" value="1"/>
</dbReference>
<dbReference type="EMBL" id="JBGFUD010001061">
    <property type="protein sequence ID" value="MFH4975683.1"/>
    <property type="molecule type" value="Genomic_DNA"/>
</dbReference>
<feature type="transmembrane region" description="Helical" evidence="4">
    <location>
        <begin position="104"/>
        <end position="127"/>
    </location>
</feature>
<reference evidence="5 6" key="1">
    <citation type="submission" date="2024-08" db="EMBL/GenBank/DDBJ databases">
        <title>Gnathostoma spinigerum genome.</title>
        <authorList>
            <person name="Gonzalez-Bertolin B."/>
            <person name="Monzon S."/>
            <person name="Zaballos A."/>
            <person name="Jimenez P."/>
            <person name="Dekumyoy P."/>
            <person name="Varona S."/>
            <person name="Cuesta I."/>
            <person name="Sumanam S."/>
            <person name="Adisakwattana P."/>
            <person name="Gasser R.B."/>
            <person name="Hernandez-Gonzalez A."/>
            <person name="Young N.D."/>
            <person name="Perteguer M.J."/>
        </authorList>
    </citation>
    <scope>NUCLEOTIDE SEQUENCE [LARGE SCALE GENOMIC DNA]</scope>
    <source>
        <strain evidence="5">AL3</strain>
        <tissue evidence="5">Liver</tissue>
    </source>
</reference>
<comment type="subcellular location">
    <subcellularLocation>
        <location evidence="1">Cell membrane</location>
        <topology evidence="1">Multi-pass membrane protein</topology>
    </subcellularLocation>
</comment>
<dbReference type="PANTHER" id="PTHR24241">
    <property type="entry name" value="NEUROPEPTIDE RECEPTOR-RELATED G-PROTEIN COUPLED RECEPTOR"/>
    <property type="match status" value="1"/>
</dbReference>
<evidence type="ECO:0000256" key="4">
    <source>
        <dbReference type="SAM" id="Phobius"/>
    </source>
</evidence>
<keyword evidence="3" id="KW-0675">Receptor</keyword>
<feature type="transmembrane region" description="Helical" evidence="4">
    <location>
        <begin position="21"/>
        <end position="49"/>
    </location>
</feature>
<keyword evidence="4" id="KW-0812">Transmembrane</keyword>
<evidence type="ECO:0000313" key="6">
    <source>
        <dbReference type="Proteomes" id="UP001608902"/>
    </source>
</evidence>
<keyword evidence="2" id="KW-1003">Cell membrane</keyword>
<keyword evidence="6" id="KW-1185">Reference proteome</keyword>
<dbReference type="AlphaFoldDB" id="A0ABD6E6F7"/>
<accession>A0ABD6E6F7</accession>
<gene>
    <name evidence="5" type="ORF">AB6A40_002392</name>
</gene>
<organism evidence="5 6">
    <name type="scientific">Gnathostoma spinigerum</name>
    <dbReference type="NCBI Taxonomy" id="75299"/>
    <lineage>
        <taxon>Eukaryota</taxon>
        <taxon>Metazoa</taxon>
        <taxon>Ecdysozoa</taxon>
        <taxon>Nematoda</taxon>
        <taxon>Chromadorea</taxon>
        <taxon>Rhabditida</taxon>
        <taxon>Spirurina</taxon>
        <taxon>Gnathostomatomorpha</taxon>
        <taxon>Gnathostomatoidea</taxon>
        <taxon>Gnathostomatidae</taxon>
        <taxon>Gnathostoma</taxon>
    </lineage>
</organism>
<protein>
    <recommendedName>
        <fullName evidence="7">G-protein coupled receptors family 1 profile domain-containing protein</fullName>
    </recommendedName>
</protein>
<proteinExistence type="predicted"/>
<dbReference type="SUPFAM" id="SSF81321">
    <property type="entry name" value="Family A G protein-coupled receptor-like"/>
    <property type="match status" value="1"/>
</dbReference>
<dbReference type="PANTHER" id="PTHR24241:SF170">
    <property type="entry name" value="G-PROTEIN COUPLED RECEPTORS FAMILY 1 PROFILE DOMAIN-CONTAINING PROTEIN"/>
    <property type="match status" value="1"/>
</dbReference>
<evidence type="ECO:0000256" key="1">
    <source>
        <dbReference type="ARBA" id="ARBA00004651"/>
    </source>
</evidence>
<dbReference type="Gene3D" id="1.20.1070.10">
    <property type="entry name" value="Rhodopsin 7-helix transmembrane proteins"/>
    <property type="match status" value="1"/>
</dbReference>
<evidence type="ECO:0000256" key="3">
    <source>
        <dbReference type="ARBA" id="ARBA00023170"/>
    </source>
</evidence>
<name>A0ABD6E6F7_9BILA</name>
<evidence type="ECO:0000256" key="2">
    <source>
        <dbReference type="ARBA" id="ARBA00022475"/>
    </source>
</evidence>
<sequence>MQVSYHQPAELCLLDWSATSAYSITLAVLVLLPSSCTIIFTSFAILSAMRNPERLEDTQRMLLDTDHNFAISFFLLIAFILSWLPVIVVRLLPHNILSPADFATVNFVFVWLALGGPSSKLLISIFINQEFRSALIALLASLCPCCIFSSTQQRRQEYSNLSHHRCRFD</sequence>
<evidence type="ECO:0008006" key="7">
    <source>
        <dbReference type="Google" id="ProtNLM"/>
    </source>
</evidence>
<feature type="transmembrane region" description="Helical" evidence="4">
    <location>
        <begin position="69"/>
        <end position="92"/>
    </location>
</feature>
<evidence type="ECO:0000313" key="5">
    <source>
        <dbReference type="EMBL" id="MFH4975683.1"/>
    </source>
</evidence>
<dbReference type="GO" id="GO:0005886">
    <property type="term" value="C:plasma membrane"/>
    <property type="evidence" value="ECO:0007669"/>
    <property type="project" value="UniProtKB-SubCell"/>
</dbReference>
<keyword evidence="4" id="KW-0472">Membrane</keyword>
<keyword evidence="4" id="KW-1133">Transmembrane helix</keyword>
<dbReference type="Proteomes" id="UP001608902">
    <property type="component" value="Unassembled WGS sequence"/>
</dbReference>